<comment type="caution">
    <text evidence="5">The sequence shown here is derived from an EMBL/GenBank/DDBJ whole genome shotgun (WGS) entry which is preliminary data.</text>
</comment>
<dbReference type="InterPro" id="IPR002018">
    <property type="entry name" value="CarbesteraseB"/>
</dbReference>
<dbReference type="GO" id="GO:0016787">
    <property type="term" value="F:hydrolase activity"/>
    <property type="evidence" value="ECO:0007669"/>
    <property type="project" value="UniProtKB-KW"/>
</dbReference>
<dbReference type="Gene3D" id="3.40.50.1820">
    <property type="entry name" value="alpha/beta hydrolase"/>
    <property type="match status" value="1"/>
</dbReference>
<evidence type="ECO:0000256" key="1">
    <source>
        <dbReference type="ARBA" id="ARBA00005964"/>
    </source>
</evidence>
<dbReference type="Pfam" id="PF00135">
    <property type="entry name" value="COesterase"/>
    <property type="match status" value="1"/>
</dbReference>
<comment type="similarity">
    <text evidence="1 3">Belongs to the type-B carboxylesterase/lipase family.</text>
</comment>
<dbReference type="SUPFAM" id="SSF53474">
    <property type="entry name" value="alpha/beta-Hydrolases"/>
    <property type="match status" value="1"/>
</dbReference>
<keyword evidence="2 3" id="KW-0378">Hydrolase</keyword>
<evidence type="ECO:0000256" key="2">
    <source>
        <dbReference type="ARBA" id="ARBA00022801"/>
    </source>
</evidence>
<dbReference type="InterPro" id="IPR019826">
    <property type="entry name" value="Carboxylesterase_B_AS"/>
</dbReference>
<name>A0A9P8GDS6_AURME</name>
<gene>
    <name evidence="5" type="ORF">KCV03_g5696</name>
</gene>
<dbReference type="PROSITE" id="PS00122">
    <property type="entry name" value="CARBOXYLESTERASE_B_1"/>
    <property type="match status" value="1"/>
</dbReference>
<evidence type="ECO:0000259" key="4">
    <source>
        <dbReference type="Pfam" id="PF00135"/>
    </source>
</evidence>
<feature type="non-terminal residue" evidence="5">
    <location>
        <position position="519"/>
    </location>
</feature>
<reference evidence="5" key="2">
    <citation type="submission" date="2021-08" db="EMBL/GenBank/DDBJ databases">
        <authorList>
            <person name="Gostincar C."/>
            <person name="Sun X."/>
            <person name="Song Z."/>
            <person name="Gunde-Cimerman N."/>
        </authorList>
    </citation>
    <scope>NUCLEOTIDE SEQUENCE</scope>
    <source>
        <strain evidence="5">EXF-8016</strain>
    </source>
</reference>
<evidence type="ECO:0000256" key="3">
    <source>
        <dbReference type="RuleBase" id="RU361235"/>
    </source>
</evidence>
<dbReference type="EC" id="3.1.1.-" evidence="3"/>
<dbReference type="InterPro" id="IPR050309">
    <property type="entry name" value="Type-B_Carboxylest/Lipase"/>
</dbReference>
<dbReference type="OrthoDB" id="3200163at2759"/>
<feature type="domain" description="Carboxylesterase type B" evidence="4">
    <location>
        <begin position="41"/>
        <end position="466"/>
    </location>
</feature>
<evidence type="ECO:0000313" key="5">
    <source>
        <dbReference type="EMBL" id="KAH0220174.1"/>
    </source>
</evidence>
<dbReference type="AlphaFoldDB" id="A0A9P8GDS6"/>
<protein>
    <recommendedName>
        <fullName evidence="3">Carboxylic ester hydrolase</fullName>
        <ecNumber evidence="3">3.1.1.-</ecNumber>
    </recommendedName>
</protein>
<evidence type="ECO:0000313" key="6">
    <source>
        <dbReference type="Proteomes" id="UP000767238"/>
    </source>
</evidence>
<accession>A0A9P8GDS6</accession>
<reference evidence="5" key="1">
    <citation type="journal article" date="2021" name="J Fungi (Basel)">
        <title>Virulence traits and population genomics of the black yeast Aureobasidium melanogenum.</title>
        <authorList>
            <person name="Cernosa A."/>
            <person name="Sun X."/>
            <person name="Gostincar C."/>
            <person name="Fang C."/>
            <person name="Gunde-Cimerman N."/>
            <person name="Song Z."/>
        </authorList>
    </citation>
    <scope>NUCLEOTIDE SEQUENCE</scope>
    <source>
        <strain evidence="5">EXF-8016</strain>
    </source>
</reference>
<organism evidence="5 6">
    <name type="scientific">Aureobasidium melanogenum</name>
    <name type="common">Aureobasidium pullulans var. melanogenum</name>
    <dbReference type="NCBI Taxonomy" id="46634"/>
    <lineage>
        <taxon>Eukaryota</taxon>
        <taxon>Fungi</taxon>
        <taxon>Dikarya</taxon>
        <taxon>Ascomycota</taxon>
        <taxon>Pezizomycotina</taxon>
        <taxon>Dothideomycetes</taxon>
        <taxon>Dothideomycetidae</taxon>
        <taxon>Dothideales</taxon>
        <taxon>Saccotheciaceae</taxon>
        <taxon>Aureobasidium</taxon>
    </lineage>
</organism>
<dbReference type="Proteomes" id="UP000767238">
    <property type="component" value="Unassembled WGS sequence"/>
</dbReference>
<sequence length="519" mass="58009">MGGSIRATNLRLQDALKAIEGNMPELKHEELNATFVGTDLKSCSQYRGIRYGTMNKRFEQPTLKANWNGERVDCQRWGPRCPQNRYDIGHLLRAPKGEMFYDETEDEFQCLNLDITAPADTPRDARLPVMIWIHGGSQIVSFGNGASKAGDMTRIVEESAQHSQPMIVVSVQYRLNMFHVGDGNGNKNLGFKDQQLAVQWVHQYIAGFGGDPYQMTLAGESAGAVFVHGLIVGGAPVKRGILMSGSLHMSPPQPEARAKTMLIGPVLAKLKAKGYTSLEKAPVQALLEAQAEIPIPSVFLQNDKCFENWQENTGKIQELVIGDCEFESVLWRNGVEAMSAEQIVECFDKAGTSSNQLKELYHINKSRAPQCRHGAMDFMNDMRFALPVPLVLDRYVREGKKAFRYLFDQANPWQASSRAHHAVDIIYLFGGFDMTMNPSAEELGKEMRRRFIWFINGEAPWTIHKTMAFGPLGDTREIDDRGVAARRRTRQMEEIKKLEASDVAAAFGSLAAGRISLHN</sequence>
<dbReference type="InterPro" id="IPR029058">
    <property type="entry name" value="AB_hydrolase_fold"/>
</dbReference>
<dbReference type="PANTHER" id="PTHR11559">
    <property type="entry name" value="CARBOXYLESTERASE"/>
    <property type="match status" value="1"/>
</dbReference>
<dbReference type="EMBL" id="JAHFYH010000039">
    <property type="protein sequence ID" value="KAH0220174.1"/>
    <property type="molecule type" value="Genomic_DNA"/>
</dbReference>
<proteinExistence type="inferred from homology"/>